<dbReference type="SUPFAM" id="SSF55120">
    <property type="entry name" value="Pseudouridine synthase"/>
    <property type="match status" value="1"/>
</dbReference>
<comment type="catalytic activity">
    <reaction evidence="4 7">
        <text>uridine(38/39/40) in tRNA = pseudouridine(38/39/40) in tRNA</text>
        <dbReference type="Rhea" id="RHEA:22376"/>
        <dbReference type="Rhea" id="RHEA-COMP:10085"/>
        <dbReference type="Rhea" id="RHEA-COMP:10087"/>
        <dbReference type="ChEBI" id="CHEBI:65314"/>
        <dbReference type="ChEBI" id="CHEBI:65315"/>
        <dbReference type="EC" id="5.4.99.12"/>
    </reaction>
</comment>
<dbReference type="InterPro" id="IPR020094">
    <property type="entry name" value="TruA/RsuA/RluB/E/F_N"/>
</dbReference>
<gene>
    <name evidence="4 9" type="primary">truA</name>
    <name evidence="9" type="ORF">J5U18_04515</name>
</gene>
<dbReference type="InterPro" id="IPR020097">
    <property type="entry name" value="PsdUridine_synth_TruA_a/b_dom"/>
</dbReference>
<protein>
    <recommendedName>
        <fullName evidence="4">tRNA pseudouridine synthase A</fullName>
        <ecNumber evidence="4">5.4.99.12</ecNumber>
    </recommendedName>
    <alternativeName>
        <fullName evidence="4">tRNA pseudouridine(38-40) synthase</fullName>
    </alternativeName>
    <alternativeName>
        <fullName evidence="4">tRNA pseudouridylate synthase I</fullName>
    </alternativeName>
    <alternativeName>
        <fullName evidence="4">tRNA-uridine isomerase I</fullName>
    </alternativeName>
</protein>
<dbReference type="RefSeq" id="WP_353546317.1">
    <property type="nucleotide sequence ID" value="NZ_JAGKSB010000004.1"/>
</dbReference>
<evidence type="ECO:0000256" key="3">
    <source>
        <dbReference type="ARBA" id="ARBA00023235"/>
    </source>
</evidence>
<dbReference type="NCBIfam" id="TIGR00071">
    <property type="entry name" value="hisT_truA"/>
    <property type="match status" value="1"/>
</dbReference>
<dbReference type="PANTHER" id="PTHR11142">
    <property type="entry name" value="PSEUDOURIDYLATE SYNTHASE"/>
    <property type="match status" value="1"/>
</dbReference>
<dbReference type="Pfam" id="PF01416">
    <property type="entry name" value="PseudoU_synth_1"/>
    <property type="match status" value="2"/>
</dbReference>
<keyword evidence="2 4" id="KW-0819">tRNA processing</keyword>
<dbReference type="EC" id="5.4.99.12" evidence="4"/>
<dbReference type="Gene3D" id="3.30.70.580">
    <property type="entry name" value="Pseudouridine synthase I, catalytic domain, N-terminal subdomain"/>
    <property type="match status" value="1"/>
</dbReference>
<dbReference type="GO" id="GO:0003723">
    <property type="term" value="F:RNA binding"/>
    <property type="evidence" value="ECO:0007669"/>
    <property type="project" value="InterPro"/>
</dbReference>
<dbReference type="GO" id="GO:0031119">
    <property type="term" value="P:tRNA pseudouridine synthesis"/>
    <property type="evidence" value="ECO:0007669"/>
    <property type="project" value="UniProtKB-UniRule"/>
</dbReference>
<feature type="domain" description="Pseudouridine synthase I TruA alpha/beta" evidence="8">
    <location>
        <begin position="8"/>
        <end position="102"/>
    </location>
</feature>
<comment type="function">
    <text evidence="4">Formation of pseudouridine at positions 38, 39 and 40 in the anticodon stem and loop of transfer RNAs.</text>
</comment>
<dbReference type="AlphaFoldDB" id="A0A8T4HDM0"/>
<dbReference type="PIRSF" id="PIRSF001430">
    <property type="entry name" value="tRNA_psdUrid_synth"/>
    <property type="match status" value="1"/>
</dbReference>
<comment type="similarity">
    <text evidence="1 4 7">Belongs to the tRNA pseudouridine synthase TruA family.</text>
</comment>
<feature type="binding site" evidence="4 6">
    <location>
        <position position="108"/>
    </location>
    <ligand>
        <name>substrate</name>
    </ligand>
</feature>
<evidence type="ECO:0000256" key="1">
    <source>
        <dbReference type="ARBA" id="ARBA00009375"/>
    </source>
</evidence>
<evidence type="ECO:0000256" key="6">
    <source>
        <dbReference type="PIRSR" id="PIRSR001430-2"/>
    </source>
</evidence>
<dbReference type="CDD" id="cd02570">
    <property type="entry name" value="PseudoU_synth_EcTruA"/>
    <property type="match status" value="1"/>
</dbReference>
<comment type="subunit">
    <text evidence="4">Homodimer.</text>
</comment>
<comment type="caution">
    <text evidence="9">The sequence shown here is derived from an EMBL/GenBank/DDBJ whole genome shotgun (WGS) entry which is preliminary data.</text>
</comment>
<dbReference type="GO" id="GO:0160147">
    <property type="term" value="F:tRNA pseudouridine(38-40) synthase activity"/>
    <property type="evidence" value="ECO:0007669"/>
    <property type="project" value="UniProtKB-EC"/>
</dbReference>
<evidence type="ECO:0000313" key="10">
    <source>
        <dbReference type="Proteomes" id="UP000679691"/>
    </source>
</evidence>
<comment type="caution">
    <text evidence="4">Lacks conserved residue(s) required for the propagation of feature annotation.</text>
</comment>
<dbReference type="Proteomes" id="UP000679691">
    <property type="component" value="Unassembled WGS sequence"/>
</dbReference>
<evidence type="ECO:0000256" key="2">
    <source>
        <dbReference type="ARBA" id="ARBA00022694"/>
    </source>
</evidence>
<accession>A0A8T4HDM0</accession>
<evidence type="ECO:0000256" key="4">
    <source>
        <dbReference type="HAMAP-Rule" id="MF_00171"/>
    </source>
</evidence>
<dbReference type="InterPro" id="IPR020095">
    <property type="entry name" value="PsdUridine_synth_TruA_C"/>
</dbReference>
<sequence length="266" mass="30828">MRFFFHIAYQGRDYSGWQRQPDVCSVQEVLENTLSKVLKTPITIFGCGRTDAQVHSSQYFFHIDIPQEVNFDLLFRLNKALPDTIAIYDIIPVEAKAHARFDAIQRAYDYFIHTYKDPFLTSQSSLYQYSHLDLSKMGAAVKLLVNYQDYRAFCVQPDKNEHTICRVSKAELYVNDKGDRLRFHISSNRFLGKMIRILSGKLLKIGTGKMSVDEFEHHLITLEIPKILDPAYPAGLYLSKVTYPYLDLPIRTEFISPAYHSEWIAV</sequence>
<evidence type="ECO:0000256" key="5">
    <source>
        <dbReference type="PIRSR" id="PIRSR001430-1"/>
    </source>
</evidence>
<dbReference type="EMBL" id="JAGKSB010000004">
    <property type="protein sequence ID" value="MBP3942831.1"/>
    <property type="molecule type" value="Genomic_DNA"/>
</dbReference>
<organism evidence="9 10">
    <name type="scientific">Rhinopithecimicrobium faecis</name>
    <dbReference type="NCBI Taxonomy" id="2820698"/>
    <lineage>
        <taxon>Bacteria</taxon>
        <taxon>Pseudomonadati</taxon>
        <taxon>Bacteroidota</taxon>
        <taxon>Sphingobacteriia</taxon>
        <taxon>Sphingobacteriales</taxon>
        <taxon>Sphingobacteriaceae</taxon>
        <taxon>Rhinopithecimicrobium</taxon>
    </lineage>
</organism>
<evidence type="ECO:0000259" key="8">
    <source>
        <dbReference type="Pfam" id="PF01416"/>
    </source>
</evidence>
<feature type="active site" description="Nucleophile" evidence="4 5">
    <location>
        <position position="51"/>
    </location>
</feature>
<dbReference type="HAMAP" id="MF_00171">
    <property type="entry name" value="TruA"/>
    <property type="match status" value="1"/>
</dbReference>
<feature type="domain" description="Pseudouridine synthase I TruA alpha/beta" evidence="8">
    <location>
        <begin position="140"/>
        <end position="244"/>
    </location>
</feature>
<reference evidence="9" key="1">
    <citation type="submission" date="2021-03" db="EMBL/GenBank/DDBJ databases">
        <authorList>
            <person name="Lu T."/>
            <person name="Wang Q."/>
            <person name="Han X."/>
        </authorList>
    </citation>
    <scope>NUCLEOTIDE SEQUENCE</scope>
    <source>
        <strain evidence="9">WQ 2009</strain>
    </source>
</reference>
<dbReference type="InterPro" id="IPR001406">
    <property type="entry name" value="PsdUridine_synth_TruA"/>
</dbReference>
<keyword evidence="3 4" id="KW-0413">Isomerase</keyword>
<dbReference type="Gene3D" id="3.30.70.660">
    <property type="entry name" value="Pseudouridine synthase I, catalytic domain, C-terminal subdomain"/>
    <property type="match status" value="1"/>
</dbReference>
<name>A0A8T4HDM0_9SPHI</name>
<evidence type="ECO:0000256" key="7">
    <source>
        <dbReference type="RuleBase" id="RU003792"/>
    </source>
</evidence>
<proteinExistence type="inferred from homology"/>
<dbReference type="PANTHER" id="PTHR11142:SF0">
    <property type="entry name" value="TRNA PSEUDOURIDINE SYNTHASE-LIKE 1"/>
    <property type="match status" value="1"/>
</dbReference>
<keyword evidence="10" id="KW-1185">Reference proteome</keyword>
<evidence type="ECO:0000313" key="9">
    <source>
        <dbReference type="EMBL" id="MBP3942831.1"/>
    </source>
</evidence>
<dbReference type="InterPro" id="IPR020103">
    <property type="entry name" value="PsdUridine_synth_cat_dom_sf"/>
</dbReference>